<gene>
    <name evidence="5" type="primary">tatC</name>
    <name evidence="6" type="ORF">EV207_15912</name>
</gene>
<keyword evidence="5" id="KW-0813">Transport</keyword>
<dbReference type="GO" id="GO:0065002">
    <property type="term" value="P:intracellular protein transmembrane transport"/>
    <property type="evidence" value="ECO:0007669"/>
    <property type="project" value="TreeGrafter"/>
</dbReference>
<keyword evidence="4 5" id="KW-0472">Membrane</keyword>
<dbReference type="OrthoDB" id="9777044at2"/>
<keyword evidence="3 5" id="KW-1133">Transmembrane helix</keyword>
<feature type="transmembrane region" description="Helical" evidence="5">
    <location>
        <begin position="66"/>
        <end position="91"/>
    </location>
</feature>
<dbReference type="HAMAP" id="MF_00902">
    <property type="entry name" value="TatC"/>
    <property type="match status" value="1"/>
</dbReference>
<dbReference type="PRINTS" id="PR01840">
    <property type="entry name" value="TATCFAMILY"/>
</dbReference>
<organism evidence="6 7">
    <name type="scientific">Scopulibacillus darangshiensis</name>
    <dbReference type="NCBI Taxonomy" id="442528"/>
    <lineage>
        <taxon>Bacteria</taxon>
        <taxon>Bacillati</taxon>
        <taxon>Bacillota</taxon>
        <taxon>Bacilli</taxon>
        <taxon>Bacillales</taxon>
        <taxon>Sporolactobacillaceae</taxon>
        <taxon>Scopulibacillus</taxon>
    </lineage>
</organism>
<protein>
    <recommendedName>
        <fullName evidence="5">Sec-independent protein translocase protein TatC</fullName>
    </recommendedName>
</protein>
<feature type="transmembrane region" description="Helical" evidence="5">
    <location>
        <begin position="192"/>
        <end position="209"/>
    </location>
</feature>
<dbReference type="RefSeq" id="WP_132748269.1">
    <property type="nucleotide sequence ID" value="NZ_SLXK01000059.1"/>
</dbReference>
<feature type="transmembrane region" description="Helical" evidence="5">
    <location>
        <begin position="20"/>
        <end position="46"/>
    </location>
</feature>
<dbReference type="GO" id="GO:0043953">
    <property type="term" value="P:protein transport by the Tat complex"/>
    <property type="evidence" value="ECO:0007669"/>
    <property type="project" value="UniProtKB-UniRule"/>
</dbReference>
<dbReference type="PANTHER" id="PTHR30371:SF0">
    <property type="entry name" value="SEC-INDEPENDENT PROTEIN TRANSLOCASE PROTEIN TATC, CHLOROPLASTIC-RELATED"/>
    <property type="match status" value="1"/>
</dbReference>
<evidence type="ECO:0000313" key="7">
    <source>
        <dbReference type="Proteomes" id="UP000295416"/>
    </source>
</evidence>
<evidence type="ECO:0000256" key="3">
    <source>
        <dbReference type="ARBA" id="ARBA00022989"/>
    </source>
</evidence>
<name>A0A4R2NEQ8_9BACL</name>
<comment type="caution">
    <text evidence="6">The sequence shown here is derived from an EMBL/GenBank/DDBJ whole genome shotgun (WGS) entry which is preliminary data.</text>
</comment>
<keyword evidence="2 5" id="KW-0812">Transmembrane</keyword>
<sequence>MSDKRMSVVDHLNELRRRIVTVLIGFIVTFIIGFFLAKPVIVFLQHADQAKDINMNAFRLTDPLDVYMKFAFIIGIVLISPLIMYQLWAFVRPGLYENEQKVTLAYIPLTLILFLGGVAFSYYIVFPNIVGFMGNLGEMLHIENTIGINEYFSFLLQMTLPFGILFQMPILVMFLTRLGIITPFFLTKIRKYAYFILLVIAGIITPPELLSQLMVTVPLIILYEMSIVISRFAYRRAMKQRSHED</sequence>
<reference evidence="6 7" key="1">
    <citation type="submission" date="2019-03" db="EMBL/GenBank/DDBJ databases">
        <title>Genomic Encyclopedia of Type Strains, Phase IV (KMG-IV): sequencing the most valuable type-strain genomes for metagenomic binning, comparative biology and taxonomic classification.</title>
        <authorList>
            <person name="Goeker M."/>
        </authorList>
    </citation>
    <scope>NUCLEOTIDE SEQUENCE [LARGE SCALE GENOMIC DNA]</scope>
    <source>
        <strain evidence="6 7">DSM 19377</strain>
    </source>
</reference>
<comment type="subcellular location">
    <subcellularLocation>
        <location evidence="5">Cell membrane</location>
        <topology evidence="5">Multi-pass membrane protein</topology>
    </subcellularLocation>
    <subcellularLocation>
        <location evidence="1">Membrane</location>
        <topology evidence="1">Multi-pass membrane protein</topology>
    </subcellularLocation>
</comment>
<keyword evidence="5" id="KW-1003">Cell membrane</keyword>
<dbReference type="EMBL" id="SLXK01000059">
    <property type="protein sequence ID" value="TCP19727.1"/>
    <property type="molecule type" value="Genomic_DNA"/>
</dbReference>
<evidence type="ECO:0000256" key="4">
    <source>
        <dbReference type="ARBA" id="ARBA00023136"/>
    </source>
</evidence>
<dbReference type="GO" id="GO:0009977">
    <property type="term" value="F:proton motive force dependent protein transmembrane transporter activity"/>
    <property type="evidence" value="ECO:0007669"/>
    <property type="project" value="TreeGrafter"/>
</dbReference>
<dbReference type="Proteomes" id="UP000295416">
    <property type="component" value="Unassembled WGS sequence"/>
</dbReference>
<evidence type="ECO:0000313" key="6">
    <source>
        <dbReference type="EMBL" id="TCP19727.1"/>
    </source>
</evidence>
<dbReference type="InterPro" id="IPR002033">
    <property type="entry name" value="TatC"/>
</dbReference>
<dbReference type="GO" id="GO:0033281">
    <property type="term" value="C:TAT protein transport complex"/>
    <property type="evidence" value="ECO:0007669"/>
    <property type="project" value="UniProtKB-UniRule"/>
</dbReference>
<keyword evidence="7" id="KW-1185">Reference proteome</keyword>
<evidence type="ECO:0000256" key="1">
    <source>
        <dbReference type="ARBA" id="ARBA00004141"/>
    </source>
</evidence>
<proteinExistence type="inferred from homology"/>
<comment type="function">
    <text evidence="5">Part of the twin-arginine translocation (Tat) system that transports large folded proteins containing a characteristic twin-arginine motif in their signal peptide across membranes.</text>
</comment>
<feature type="transmembrane region" description="Helical" evidence="5">
    <location>
        <begin position="215"/>
        <end position="234"/>
    </location>
</feature>
<evidence type="ECO:0000256" key="5">
    <source>
        <dbReference type="HAMAP-Rule" id="MF_00902"/>
    </source>
</evidence>
<evidence type="ECO:0000256" key="2">
    <source>
        <dbReference type="ARBA" id="ARBA00022692"/>
    </source>
</evidence>
<dbReference type="AlphaFoldDB" id="A0A4R2NEQ8"/>
<keyword evidence="5" id="KW-0811">Translocation</keyword>
<dbReference type="PANTHER" id="PTHR30371">
    <property type="entry name" value="SEC-INDEPENDENT PROTEIN TRANSLOCASE PROTEIN TATC"/>
    <property type="match status" value="1"/>
</dbReference>
<dbReference type="NCBIfam" id="TIGR00945">
    <property type="entry name" value="tatC"/>
    <property type="match status" value="1"/>
</dbReference>
<feature type="transmembrane region" description="Helical" evidence="5">
    <location>
        <begin position="103"/>
        <end position="125"/>
    </location>
</feature>
<comment type="subunit">
    <text evidence="5">Forms a complex with TatA.</text>
</comment>
<feature type="transmembrane region" description="Helical" evidence="5">
    <location>
        <begin position="160"/>
        <end position="180"/>
    </location>
</feature>
<comment type="similarity">
    <text evidence="5">Belongs to the TatC family.</text>
</comment>
<keyword evidence="5" id="KW-0653">Protein transport</keyword>
<dbReference type="Pfam" id="PF00902">
    <property type="entry name" value="TatC"/>
    <property type="match status" value="1"/>
</dbReference>
<accession>A0A4R2NEQ8</accession>